<dbReference type="Pfam" id="PF01863">
    <property type="entry name" value="YgjP-like"/>
    <property type="match status" value="1"/>
</dbReference>
<gene>
    <name evidence="2" type="ORF">FPY71_16555</name>
</gene>
<dbReference type="PANTHER" id="PTHR30399">
    <property type="entry name" value="UNCHARACTERIZED PROTEIN YGJP"/>
    <property type="match status" value="1"/>
</dbReference>
<comment type="caution">
    <text evidence="2">The sequence shown here is derived from an EMBL/GenBank/DDBJ whole genome shotgun (WGS) entry which is preliminary data.</text>
</comment>
<dbReference type="RefSeq" id="WP_149301448.1">
    <property type="nucleotide sequence ID" value="NZ_VTWH01000005.1"/>
</dbReference>
<keyword evidence="3" id="KW-1185">Reference proteome</keyword>
<sequence length="251" mass="28568">MNGFLPAFLTRHLPSREKYPKNLLISGQNVPVDFREHPTAKRLILKITSTGTVAVTIPRRTARKTVLAFLDRHQDWVNQRLAERQDVPQVAHGGVLPFRGKRLEILHEPGLRATRLENCEAGHFRLHVGGEAMHLPRRVKDFLVREARKQLQSSVDRHSQAVGMRPASMTLKDTTTRWGSCTHARGLSFSFRIIMAPPAVLDYLAAHEVAHFVEMNHSPRFWALCHQLCPQTDSAMAWLKTNGQQLQAIRF</sequence>
<feature type="domain" description="YgjP-like metallopeptidase" evidence="1">
    <location>
        <begin position="41"/>
        <end position="241"/>
    </location>
</feature>
<dbReference type="EMBL" id="VTWH01000005">
    <property type="protein sequence ID" value="KAA0968499.1"/>
    <property type="molecule type" value="Genomic_DNA"/>
</dbReference>
<dbReference type="InterPro" id="IPR053136">
    <property type="entry name" value="UTP_pyrophosphatase-like"/>
</dbReference>
<dbReference type="PANTHER" id="PTHR30399:SF1">
    <property type="entry name" value="UTP PYROPHOSPHATASE"/>
    <property type="match status" value="1"/>
</dbReference>
<reference evidence="2 3" key="1">
    <citation type="submission" date="2019-08" db="EMBL/GenBank/DDBJ databases">
        <title>Aureimonas fodiniaquatilis sp. nov., isolated from a coal mine wastewater.</title>
        <authorList>
            <person name="Kim W."/>
        </authorList>
    </citation>
    <scope>NUCLEOTIDE SEQUENCE [LARGE SCALE GENOMIC DNA]</scope>
    <source>
        <strain evidence="2 3">CAU 1482</strain>
    </source>
</reference>
<dbReference type="CDD" id="cd07344">
    <property type="entry name" value="M48_yhfN_like"/>
    <property type="match status" value="1"/>
</dbReference>
<accession>A0A5B0DTJ4</accession>
<dbReference type="AlphaFoldDB" id="A0A5B0DTJ4"/>
<proteinExistence type="predicted"/>
<name>A0A5B0DTJ4_9HYPH</name>
<dbReference type="Proteomes" id="UP000324738">
    <property type="component" value="Unassembled WGS sequence"/>
</dbReference>
<dbReference type="Gene3D" id="3.30.2010.10">
    <property type="entry name" value="Metalloproteases ('zincins'), catalytic domain"/>
    <property type="match status" value="1"/>
</dbReference>
<evidence type="ECO:0000313" key="3">
    <source>
        <dbReference type="Proteomes" id="UP000324738"/>
    </source>
</evidence>
<dbReference type="OrthoDB" id="9795402at2"/>
<evidence type="ECO:0000259" key="1">
    <source>
        <dbReference type="Pfam" id="PF01863"/>
    </source>
</evidence>
<organism evidence="2 3">
    <name type="scientific">Aureimonas fodinaquatilis</name>
    <dbReference type="NCBI Taxonomy" id="2565783"/>
    <lineage>
        <taxon>Bacteria</taxon>
        <taxon>Pseudomonadati</taxon>
        <taxon>Pseudomonadota</taxon>
        <taxon>Alphaproteobacteria</taxon>
        <taxon>Hyphomicrobiales</taxon>
        <taxon>Aurantimonadaceae</taxon>
        <taxon>Aureimonas</taxon>
    </lineage>
</organism>
<dbReference type="InterPro" id="IPR002725">
    <property type="entry name" value="YgjP-like_metallopeptidase"/>
</dbReference>
<protein>
    <submittedName>
        <fullName evidence="2">M48 family metallopeptidase</fullName>
    </submittedName>
</protein>
<evidence type="ECO:0000313" key="2">
    <source>
        <dbReference type="EMBL" id="KAA0968499.1"/>
    </source>
</evidence>